<sequence>MASPLTPTTGPTRSGYTRAWPCSSLDAVDPTKGLAAVFPTTHADAPTAPFFVFLVDRLAPGRRAFCPLFLCVCARARHMLLAHARRRRKKKRKKRKKEKDRVKCEEKCLGFFLGDAFFSPRKRFGSSQTKKNRKRNGNDTAGCFVTGLQDRGASGGTGPRERARRQTDPPQ</sequence>
<feature type="compositionally biased region" description="Basic and acidic residues" evidence="1">
    <location>
        <begin position="159"/>
        <end position="171"/>
    </location>
</feature>
<evidence type="ECO:0000313" key="3">
    <source>
        <dbReference type="Proteomes" id="UP001253637"/>
    </source>
</evidence>
<organism evidence="2 3">
    <name type="scientific">Pandoravirus japonicus</name>
    <dbReference type="NCBI Taxonomy" id="2823154"/>
    <lineage>
        <taxon>Viruses</taxon>
        <taxon>Pandoravirus</taxon>
    </lineage>
</organism>
<dbReference type="Proteomes" id="UP001253637">
    <property type="component" value="Segment"/>
</dbReference>
<name>A0A811BPP4_9VIRU</name>
<evidence type="ECO:0000256" key="1">
    <source>
        <dbReference type="SAM" id="MobiDB-lite"/>
    </source>
</evidence>
<reference evidence="2" key="1">
    <citation type="submission" date="2021-04" db="EMBL/GenBank/DDBJ databases">
        <title>Draft Genome Sequence of Pandoravirus japonicus, Isolated from the Sabaishi River of Niigata, Japan.</title>
        <authorList>
            <person name="Hosokawa N."/>
            <person name="Takahashi H."/>
            <person name="Aoki K."/>
            <person name="Takemura M."/>
        </authorList>
    </citation>
    <scope>NUCLEOTIDE SEQUENCE</scope>
</reference>
<protein>
    <submittedName>
        <fullName evidence="2">Uncharacterized protein</fullName>
    </submittedName>
</protein>
<evidence type="ECO:0000313" key="2">
    <source>
        <dbReference type="EMBL" id="BCU02977.1"/>
    </source>
</evidence>
<proteinExistence type="predicted"/>
<accession>A0A811BPP4</accession>
<feature type="compositionally biased region" description="Basic residues" evidence="1">
    <location>
        <begin position="123"/>
        <end position="135"/>
    </location>
</feature>
<feature type="region of interest" description="Disordered" evidence="1">
    <location>
        <begin position="123"/>
        <end position="171"/>
    </location>
</feature>
<dbReference type="EMBL" id="LC625835">
    <property type="protein sequence ID" value="BCU02977.1"/>
    <property type="molecule type" value="Genomic_DNA"/>
</dbReference>